<comment type="caution">
    <text evidence="1">The sequence shown here is derived from an EMBL/GenBank/DDBJ whole genome shotgun (WGS) entry which is preliminary data.</text>
</comment>
<gene>
    <name evidence="1" type="ORF">C4D60_Mb06t14200</name>
</gene>
<dbReference type="InterPro" id="IPR007541">
    <property type="entry name" value="Uncharacterised_BSP"/>
</dbReference>
<reference evidence="1 2" key="1">
    <citation type="journal article" date="2019" name="Nat. Plants">
        <title>Genome sequencing of Musa balbisiana reveals subgenome evolution and function divergence in polyploid bananas.</title>
        <authorList>
            <person name="Yao X."/>
        </authorList>
    </citation>
    <scope>NUCLEOTIDE SEQUENCE [LARGE SCALE GENOMIC DNA]</scope>
    <source>
        <strain evidence="2">cv. DH-PKW</strain>
        <tissue evidence="1">Leaves</tissue>
    </source>
</reference>
<dbReference type="Proteomes" id="UP000317650">
    <property type="component" value="Chromosome 6"/>
</dbReference>
<protein>
    <submittedName>
        <fullName evidence="1">Uncharacterized protein</fullName>
    </submittedName>
</protein>
<accession>A0A4S8IMX5</accession>
<proteinExistence type="predicted"/>
<name>A0A4S8IMX5_MUSBA</name>
<dbReference type="EMBL" id="PYDT01000009">
    <property type="protein sequence ID" value="THU49878.1"/>
    <property type="molecule type" value="Genomic_DNA"/>
</dbReference>
<dbReference type="AlphaFoldDB" id="A0A4S8IMX5"/>
<keyword evidence="2" id="KW-1185">Reference proteome</keyword>
<organism evidence="1 2">
    <name type="scientific">Musa balbisiana</name>
    <name type="common">Banana</name>
    <dbReference type="NCBI Taxonomy" id="52838"/>
    <lineage>
        <taxon>Eukaryota</taxon>
        <taxon>Viridiplantae</taxon>
        <taxon>Streptophyta</taxon>
        <taxon>Embryophyta</taxon>
        <taxon>Tracheophyta</taxon>
        <taxon>Spermatophyta</taxon>
        <taxon>Magnoliopsida</taxon>
        <taxon>Liliopsida</taxon>
        <taxon>Zingiberales</taxon>
        <taxon>Musaceae</taxon>
        <taxon>Musa</taxon>
    </lineage>
</organism>
<sequence>MVSSSLRSLSEMDHSILLTSAPTPPSVSNAATPVSPPSSPSFLLRVSVFLVLAAFSLWANFEASKGFEIAVLNAASDTHAARRFHLLFVSNGRAARLVLGSSDFVERVLYPDDSFPRKPVGRVTLYMAALDLNETVLVSRGHRPGEFVVRMSQAVMGETDVQVSVASAVQRGMARVWLWDGRGRAPRSLLDAMVDYLTASTGLVSPRMRRNDDSAALNAAPCWAEQDRLCVARMNRAMQEEWNEGKLEDACGLPSESCSRSSYSSFETV</sequence>
<dbReference type="Pfam" id="PF04450">
    <property type="entry name" value="BSP"/>
    <property type="match status" value="1"/>
</dbReference>
<evidence type="ECO:0000313" key="1">
    <source>
        <dbReference type="EMBL" id="THU49878.1"/>
    </source>
</evidence>
<evidence type="ECO:0000313" key="2">
    <source>
        <dbReference type="Proteomes" id="UP000317650"/>
    </source>
</evidence>
<dbReference type="PANTHER" id="PTHR33321:SF3">
    <property type="entry name" value="OS05G0582000 PROTEIN"/>
    <property type="match status" value="1"/>
</dbReference>
<dbReference type="PANTHER" id="PTHR33321">
    <property type="match status" value="1"/>
</dbReference>